<feature type="region of interest" description="Disordered" evidence="7">
    <location>
        <begin position="1"/>
        <end position="23"/>
    </location>
</feature>
<evidence type="ECO:0000256" key="4">
    <source>
        <dbReference type="ARBA" id="ARBA00023242"/>
    </source>
</evidence>
<dbReference type="GO" id="GO:0005634">
    <property type="term" value="C:nucleus"/>
    <property type="evidence" value="ECO:0007669"/>
    <property type="project" value="UniProtKB-SubCell"/>
</dbReference>
<dbReference type="PROSITE" id="PS51745">
    <property type="entry name" value="PB1"/>
    <property type="match status" value="1"/>
</dbReference>
<dbReference type="Gene3D" id="3.10.20.90">
    <property type="entry name" value="Phosphatidylinositol 3-kinase Catalytic Subunit, Chain A, domain 1"/>
    <property type="match status" value="1"/>
</dbReference>
<evidence type="ECO:0000256" key="6">
    <source>
        <dbReference type="RuleBase" id="RU004549"/>
    </source>
</evidence>
<evidence type="ECO:0000256" key="2">
    <source>
        <dbReference type="ARBA" id="ARBA00023015"/>
    </source>
</evidence>
<dbReference type="GO" id="GO:0009734">
    <property type="term" value="P:auxin-activated signaling pathway"/>
    <property type="evidence" value="ECO:0007669"/>
    <property type="project" value="UniProtKB-UniRule"/>
</dbReference>
<dbReference type="Pfam" id="PF02309">
    <property type="entry name" value="AUX_IAA"/>
    <property type="match status" value="1"/>
</dbReference>
<dbReference type="InterPro" id="IPR053793">
    <property type="entry name" value="PB1-like"/>
</dbReference>
<dbReference type="EMBL" id="MK751324">
    <property type="protein sequence ID" value="QDF43958.1"/>
    <property type="molecule type" value="mRNA"/>
</dbReference>
<dbReference type="AlphaFoldDB" id="A0A4Y6GLH0"/>
<protein>
    <recommendedName>
        <fullName evidence="6">Auxin-responsive protein</fullName>
    </recommendedName>
</protein>
<evidence type="ECO:0000256" key="1">
    <source>
        <dbReference type="ARBA" id="ARBA00004123"/>
    </source>
</evidence>
<evidence type="ECO:0000313" key="9">
    <source>
        <dbReference type="EMBL" id="QDF43958.1"/>
    </source>
</evidence>
<keyword evidence="2 6" id="KW-0805">Transcription regulation</keyword>
<organism evidence="9">
    <name type="scientific">Aquilaria malaccensis</name>
    <dbReference type="NCBI Taxonomy" id="223753"/>
    <lineage>
        <taxon>Eukaryota</taxon>
        <taxon>Viridiplantae</taxon>
        <taxon>Streptophyta</taxon>
        <taxon>Embryophyta</taxon>
        <taxon>Tracheophyta</taxon>
        <taxon>Spermatophyta</taxon>
        <taxon>Magnoliopsida</taxon>
        <taxon>eudicotyledons</taxon>
        <taxon>Gunneridae</taxon>
        <taxon>Pentapetalae</taxon>
        <taxon>rosids</taxon>
        <taxon>malvids</taxon>
        <taxon>Malvales</taxon>
        <taxon>Thymelaeaceae</taxon>
        <taxon>Aquilaria</taxon>
    </lineage>
</organism>
<keyword evidence="5 6" id="KW-0927">Auxin signaling pathway</keyword>
<proteinExistence type="evidence at transcript level"/>
<comment type="subcellular location">
    <subcellularLocation>
        <location evidence="1 6">Nucleus</location>
    </subcellularLocation>
</comment>
<comment type="similarity">
    <text evidence="6">Belongs to the Aux/IAA family.</text>
</comment>
<evidence type="ECO:0000259" key="8">
    <source>
        <dbReference type="PROSITE" id="PS51745"/>
    </source>
</evidence>
<dbReference type="InterPro" id="IPR033389">
    <property type="entry name" value="AUX/IAA_dom"/>
</dbReference>
<keyword evidence="3 6" id="KW-0804">Transcription</keyword>
<sequence length="78" mass="8569">MNVGANGEGGHPGQNMVSNGNSGGRSNFVKVKMQGVAIARKIEVSLYHSYEPLFTSLIHMFSLCKLITFNYSTYKLIN</sequence>
<comment type="function">
    <text evidence="6">Aux/IAA proteins are short-lived transcriptional factors that function as repressors of early auxin response genes at low auxin concentrations.</text>
</comment>
<keyword evidence="6" id="KW-0678">Repressor</keyword>
<feature type="compositionally biased region" description="Gly residues" evidence="7">
    <location>
        <begin position="1"/>
        <end position="12"/>
    </location>
</feature>
<evidence type="ECO:0000256" key="3">
    <source>
        <dbReference type="ARBA" id="ARBA00023163"/>
    </source>
</evidence>
<keyword evidence="4 6" id="KW-0539">Nucleus</keyword>
<name>A0A4Y6GLH0_9ROSI</name>
<feature type="domain" description="PB1" evidence="8">
    <location>
        <begin position="26"/>
        <end position="78"/>
    </location>
</feature>
<evidence type="ECO:0000256" key="7">
    <source>
        <dbReference type="SAM" id="MobiDB-lite"/>
    </source>
</evidence>
<evidence type="ECO:0000256" key="5">
    <source>
        <dbReference type="ARBA" id="ARBA00023294"/>
    </source>
</evidence>
<accession>A0A4Y6GLH0</accession>
<reference evidence="9" key="1">
    <citation type="submission" date="2019-04" db="EMBL/GenBank/DDBJ databases">
        <authorList>
            <person name="Islam M.R."/>
            <person name="Banu S."/>
        </authorList>
    </citation>
    <scope>NUCLEOTIDE SEQUENCE</scope>
    <source>
        <strain evidence="9">TDF-23</strain>
    </source>
</reference>
<comment type="subunit">
    <text evidence="6">Homodimers and heterodimers.</text>
</comment>